<name>A0A0P7WU46_SCLFO</name>
<reference evidence="1 2" key="1">
    <citation type="submission" date="2015-08" db="EMBL/GenBank/DDBJ databases">
        <title>The genome of the Asian arowana (Scleropages formosus).</title>
        <authorList>
            <person name="Tan M.H."/>
            <person name="Gan H.M."/>
            <person name="Croft L.J."/>
            <person name="Austin C.M."/>
        </authorList>
    </citation>
    <scope>NUCLEOTIDE SEQUENCE [LARGE SCALE GENOMIC DNA]</scope>
    <source>
        <strain evidence="1">Aro1</strain>
    </source>
</reference>
<evidence type="ECO:0000313" key="1">
    <source>
        <dbReference type="EMBL" id="KPP65266.1"/>
    </source>
</evidence>
<organism evidence="1 2">
    <name type="scientific">Scleropages formosus</name>
    <name type="common">Asian bonytongue</name>
    <name type="synonym">Osteoglossum formosum</name>
    <dbReference type="NCBI Taxonomy" id="113540"/>
    <lineage>
        <taxon>Eukaryota</taxon>
        <taxon>Metazoa</taxon>
        <taxon>Chordata</taxon>
        <taxon>Craniata</taxon>
        <taxon>Vertebrata</taxon>
        <taxon>Euteleostomi</taxon>
        <taxon>Actinopterygii</taxon>
        <taxon>Neopterygii</taxon>
        <taxon>Teleostei</taxon>
        <taxon>Osteoglossocephala</taxon>
        <taxon>Osteoglossomorpha</taxon>
        <taxon>Osteoglossiformes</taxon>
        <taxon>Osteoglossidae</taxon>
        <taxon>Scleropages</taxon>
    </lineage>
</organism>
<evidence type="ECO:0000313" key="2">
    <source>
        <dbReference type="Proteomes" id="UP000034805"/>
    </source>
</evidence>
<feature type="non-terminal residue" evidence="1">
    <location>
        <position position="58"/>
    </location>
</feature>
<dbReference type="EMBL" id="JARO02006433">
    <property type="protein sequence ID" value="KPP65266.1"/>
    <property type="molecule type" value="Genomic_DNA"/>
</dbReference>
<protein>
    <submittedName>
        <fullName evidence="1">Uncharacterized protein</fullName>
    </submittedName>
</protein>
<comment type="caution">
    <text evidence="1">The sequence shown here is derived from an EMBL/GenBank/DDBJ whole genome shotgun (WGS) entry which is preliminary data.</text>
</comment>
<sequence>MISLAIILWGVNEGFKVEIVTVAAVNLIRILILFKMAPYVNSFPGIVYEFVTKYSPDT</sequence>
<dbReference type="Proteomes" id="UP000034805">
    <property type="component" value="Unassembled WGS sequence"/>
</dbReference>
<gene>
    <name evidence="1" type="ORF">Z043_116332</name>
</gene>
<accession>A0A0P7WU46</accession>
<proteinExistence type="predicted"/>
<dbReference type="AlphaFoldDB" id="A0A0P7WU46"/>